<dbReference type="GO" id="GO:0005794">
    <property type="term" value="C:Golgi apparatus"/>
    <property type="evidence" value="ECO:0007669"/>
    <property type="project" value="TreeGrafter"/>
</dbReference>
<evidence type="ECO:0000256" key="5">
    <source>
        <dbReference type="ARBA" id="ARBA00022679"/>
    </source>
</evidence>
<proteinExistence type="inferred from homology"/>
<dbReference type="Pfam" id="PF13733">
    <property type="entry name" value="Glyco_transf_7N"/>
    <property type="match status" value="1"/>
</dbReference>
<sequence>MRLDVSLWPAWCRCSKSIRYVLHIFTIVVLVFLVLQYGIGLVLTRDHHVSWLNNASVRHDLDRDIDEVVRKWQATDRERNLSTNCPYLPPKLVGRLYINETAPSWEELERNHRELQPGGRFSPPNCKALHRVAIIIPYRDRESHLRVFFNHMHPLLQRQQLDYGIFVIEEAPGIKFNRAMLMNIGFVEASKLYNYQCFIFHDVDLLPEDDRNIYSCPDQPRHMSAAVNTLDYKLPYPEIYGGVSALKKEQFEKVNGFSNKFFGWGGEDDDMWVRINNAGLKVIRYPLDIARYTMLGHKKDEPNPERYKYLYSAEKRLKTDGINSLIYKRLDLQFRKTYTWVYVTFNEADVLAVSHLTIIGSKHTKL</sequence>
<accession>A0AAD9KY68</accession>
<evidence type="ECO:0000256" key="7">
    <source>
        <dbReference type="ARBA" id="ARBA00022968"/>
    </source>
</evidence>
<evidence type="ECO:0000313" key="14">
    <source>
        <dbReference type="EMBL" id="KAK2179510.1"/>
    </source>
</evidence>
<comment type="similarity">
    <text evidence="3 11">Belongs to the glycosyltransferase 7 family.</text>
</comment>
<dbReference type="GO" id="GO:0033842">
    <property type="term" value="F:N-acetyl-beta-glucosaminyl-derivative 4-beta-N-acetylgalactosaminyltransferase activity"/>
    <property type="evidence" value="ECO:0007669"/>
    <property type="project" value="TreeGrafter"/>
</dbReference>
<keyword evidence="7 11" id="KW-0735">Signal-anchor</keyword>
<organism evidence="14 15">
    <name type="scientific">Ridgeia piscesae</name>
    <name type="common">Tubeworm</name>
    <dbReference type="NCBI Taxonomy" id="27915"/>
    <lineage>
        <taxon>Eukaryota</taxon>
        <taxon>Metazoa</taxon>
        <taxon>Spiralia</taxon>
        <taxon>Lophotrochozoa</taxon>
        <taxon>Annelida</taxon>
        <taxon>Polychaeta</taxon>
        <taxon>Sedentaria</taxon>
        <taxon>Canalipalpata</taxon>
        <taxon>Sabellida</taxon>
        <taxon>Siboglinidae</taxon>
        <taxon>Ridgeia</taxon>
    </lineage>
</organism>
<evidence type="ECO:0000256" key="8">
    <source>
        <dbReference type="ARBA" id="ARBA00022989"/>
    </source>
</evidence>
<dbReference type="PANTHER" id="PTHR19300:SF57">
    <property type="entry name" value="BETA-1,4-N-ACETYLGALACTOSAMINYLTRANSFERASE"/>
    <property type="match status" value="1"/>
</dbReference>
<name>A0AAD9KY68_RIDPI</name>
<dbReference type="EMBL" id="JAODUO010000486">
    <property type="protein sequence ID" value="KAK2179510.1"/>
    <property type="molecule type" value="Genomic_DNA"/>
</dbReference>
<evidence type="ECO:0000256" key="6">
    <source>
        <dbReference type="ARBA" id="ARBA00022692"/>
    </source>
</evidence>
<dbReference type="AlphaFoldDB" id="A0AAD9KY68"/>
<dbReference type="EC" id="2.4.1.-" evidence="11"/>
<protein>
    <recommendedName>
        <fullName evidence="11">Beta-1,4-galactosyltransferase</fullName>
        <ecNumber evidence="11">2.4.1.-</ecNumber>
    </recommendedName>
</protein>
<dbReference type="Proteomes" id="UP001209878">
    <property type="component" value="Unassembled WGS sequence"/>
</dbReference>
<dbReference type="InterPro" id="IPR003859">
    <property type="entry name" value="Galactosyl_T"/>
</dbReference>
<dbReference type="SUPFAM" id="SSF53448">
    <property type="entry name" value="Nucleotide-diphospho-sugar transferases"/>
    <property type="match status" value="1"/>
</dbReference>
<dbReference type="GO" id="GO:0006688">
    <property type="term" value="P:glycosphingolipid biosynthetic process"/>
    <property type="evidence" value="ECO:0007669"/>
    <property type="project" value="TreeGrafter"/>
</dbReference>
<dbReference type="PRINTS" id="PR02050">
    <property type="entry name" value="B14GALTRFASE"/>
</dbReference>
<comment type="caution">
    <text evidence="14">The sequence shown here is derived from an EMBL/GenBank/DDBJ whole genome shotgun (WGS) entry which is preliminary data.</text>
</comment>
<comment type="function">
    <text evidence="11">Catalyses the transfer of galactose onto proteins or lipids.</text>
</comment>
<reference evidence="14" key="1">
    <citation type="journal article" date="2023" name="Mol. Biol. Evol.">
        <title>Third-Generation Sequencing Reveals the Adaptive Role of the Epigenome in Three Deep-Sea Polychaetes.</title>
        <authorList>
            <person name="Perez M."/>
            <person name="Aroh O."/>
            <person name="Sun Y."/>
            <person name="Lan Y."/>
            <person name="Juniper S.K."/>
            <person name="Young C.R."/>
            <person name="Angers B."/>
            <person name="Qian P.Y."/>
        </authorList>
    </citation>
    <scope>NUCLEOTIDE SEQUENCE</scope>
    <source>
        <strain evidence="14">R07B-5</strain>
    </source>
</reference>
<keyword evidence="4 11" id="KW-0328">Glycosyltransferase</keyword>
<feature type="domain" description="Galactosyltransferase N-terminal" evidence="13">
    <location>
        <begin position="85"/>
        <end position="217"/>
    </location>
</feature>
<keyword evidence="10 11" id="KW-0325">Glycoprotein</keyword>
<dbReference type="PANTHER" id="PTHR19300">
    <property type="entry name" value="BETA-1,4-GALACTOSYLTRANSFERASE"/>
    <property type="match status" value="1"/>
</dbReference>
<feature type="domain" description="Galactosyltransferase C-terminal" evidence="12">
    <location>
        <begin position="221"/>
        <end position="298"/>
    </location>
</feature>
<dbReference type="InterPro" id="IPR029044">
    <property type="entry name" value="Nucleotide-diphossugar_trans"/>
</dbReference>
<dbReference type="InterPro" id="IPR027995">
    <property type="entry name" value="Galactosyl_T_N"/>
</dbReference>
<keyword evidence="6 11" id="KW-0812">Transmembrane</keyword>
<dbReference type="GO" id="GO:0016020">
    <property type="term" value="C:membrane"/>
    <property type="evidence" value="ECO:0007669"/>
    <property type="project" value="UniProtKB-SubCell"/>
</dbReference>
<evidence type="ECO:0000256" key="4">
    <source>
        <dbReference type="ARBA" id="ARBA00022676"/>
    </source>
</evidence>
<comment type="pathway">
    <text evidence="2 11">Protein modification; protein glycosylation.</text>
</comment>
<keyword evidence="8 11" id="KW-1133">Transmembrane helix</keyword>
<gene>
    <name evidence="14" type="ORF">NP493_484g03000</name>
</gene>
<comment type="subcellular location">
    <subcellularLocation>
        <location evidence="1">Membrane</location>
        <topology evidence="1">Single-pass type II membrane protein</topology>
    </subcellularLocation>
</comment>
<evidence type="ECO:0000256" key="10">
    <source>
        <dbReference type="ARBA" id="ARBA00023180"/>
    </source>
</evidence>
<dbReference type="InterPro" id="IPR027791">
    <property type="entry name" value="Galactosyl_T_C"/>
</dbReference>
<dbReference type="Pfam" id="PF02709">
    <property type="entry name" value="Glyco_transf_7C"/>
    <property type="match status" value="1"/>
</dbReference>
<evidence type="ECO:0000256" key="1">
    <source>
        <dbReference type="ARBA" id="ARBA00004606"/>
    </source>
</evidence>
<evidence type="ECO:0000259" key="13">
    <source>
        <dbReference type="Pfam" id="PF13733"/>
    </source>
</evidence>
<evidence type="ECO:0000313" key="15">
    <source>
        <dbReference type="Proteomes" id="UP001209878"/>
    </source>
</evidence>
<dbReference type="Gene3D" id="3.90.550.10">
    <property type="entry name" value="Spore Coat Polysaccharide Biosynthesis Protein SpsA, Chain A"/>
    <property type="match status" value="1"/>
</dbReference>
<evidence type="ECO:0000259" key="12">
    <source>
        <dbReference type="Pfam" id="PF02709"/>
    </source>
</evidence>
<dbReference type="GO" id="GO:0005975">
    <property type="term" value="P:carbohydrate metabolic process"/>
    <property type="evidence" value="ECO:0007669"/>
    <property type="project" value="InterPro"/>
</dbReference>
<keyword evidence="5 11" id="KW-0808">Transferase</keyword>
<evidence type="ECO:0000256" key="3">
    <source>
        <dbReference type="ARBA" id="ARBA00005735"/>
    </source>
</evidence>
<dbReference type="GO" id="GO:0008378">
    <property type="term" value="F:galactosyltransferase activity"/>
    <property type="evidence" value="ECO:0007669"/>
    <property type="project" value="TreeGrafter"/>
</dbReference>
<keyword evidence="9 11" id="KW-0472">Membrane</keyword>
<evidence type="ECO:0000256" key="9">
    <source>
        <dbReference type="ARBA" id="ARBA00023136"/>
    </source>
</evidence>
<dbReference type="CDD" id="cd00899">
    <property type="entry name" value="b4GalT"/>
    <property type="match status" value="1"/>
</dbReference>
<evidence type="ECO:0000256" key="2">
    <source>
        <dbReference type="ARBA" id="ARBA00004922"/>
    </source>
</evidence>
<evidence type="ECO:0000256" key="11">
    <source>
        <dbReference type="RuleBase" id="RU368121"/>
    </source>
</evidence>
<keyword evidence="15" id="KW-1185">Reference proteome</keyword>
<feature type="transmembrane region" description="Helical" evidence="11">
    <location>
        <begin position="20"/>
        <end position="43"/>
    </location>
</feature>